<comment type="subcellular location">
    <subcellularLocation>
        <location evidence="1">Secreted</location>
    </subcellularLocation>
</comment>
<feature type="signal peptide" evidence="5">
    <location>
        <begin position="1"/>
        <end position="21"/>
    </location>
</feature>
<reference evidence="7" key="1">
    <citation type="submission" date="2021-01" db="EMBL/GenBank/DDBJ databases">
        <authorList>
            <person name="Zahm M."/>
            <person name="Roques C."/>
            <person name="Cabau C."/>
            <person name="Klopp C."/>
            <person name="Donnadieu C."/>
            <person name="Jouanno E."/>
            <person name="Lampietro C."/>
            <person name="Louis A."/>
            <person name="Herpin A."/>
            <person name="Echchiki A."/>
            <person name="Berthelot C."/>
            <person name="Parey E."/>
            <person name="Roest-Crollius H."/>
            <person name="Braasch I."/>
            <person name="Postlethwait J."/>
            <person name="Bobe J."/>
            <person name="Montfort J."/>
            <person name="Bouchez O."/>
            <person name="Begum T."/>
            <person name="Mejri S."/>
            <person name="Adams A."/>
            <person name="Chen W.-J."/>
            <person name="Guiguen Y."/>
        </authorList>
    </citation>
    <scope>NUCLEOTIDE SEQUENCE</scope>
    <source>
        <tissue evidence="7">Blood</tissue>
    </source>
</reference>
<dbReference type="PROSITE" id="PS00799">
    <property type="entry name" value="GRANULINS"/>
    <property type="match status" value="14"/>
</dbReference>
<dbReference type="Proteomes" id="UP000829720">
    <property type="component" value="Unassembled WGS sequence"/>
</dbReference>
<dbReference type="InterPro" id="IPR037277">
    <property type="entry name" value="Granulin_sf"/>
</dbReference>
<dbReference type="Pfam" id="PF00396">
    <property type="entry name" value="Granulin"/>
    <property type="match status" value="13"/>
</dbReference>
<dbReference type="SMART" id="SM00277">
    <property type="entry name" value="GRAN"/>
    <property type="match status" value="13"/>
</dbReference>
<feature type="domain" description="Granulins" evidence="6">
    <location>
        <begin position="1087"/>
        <end position="1100"/>
    </location>
</feature>
<feature type="domain" description="Granulins" evidence="6">
    <location>
        <begin position="189"/>
        <end position="202"/>
    </location>
</feature>
<protein>
    <recommendedName>
        <fullName evidence="6">Granulins domain-containing protein</fullName>
    </recommendedName>
</protein>
<name>A0A8T3CNK8_9TELE</name>
<feature type="domain" description="Granulins" evidence="6">
    <location>
        <begin position="55"/>
        <end position="68"/>
    </location>
</feature>
<feature type="domain" description="Granulins" evidence="6">
    <location>
        <begin position="764"/>
        <end position="777"/>
    </location>
</feature>
<feature type="domain" description="Granulins" evidence="6">
    <location>
        <begin position="606"/>
        <end position="619"/>
    </location>
</feature>
<dbReference type="PANTHER" id="PTHR12274">
    <property type="entry name" value="GRANULIN"/>
    <property type="match status" value="1"/>
</dbReference>
<keyword evidence="3" id="KW-0964">Secreted</keyword>
<comment type="caution">
    <text evidence="7">The sequence shown here is derived from an EMBL/GenBank/DDBJ whole genome shotgun (WGS) entry which is preliminary data.</text>
</comment>
<evidence type="ECO:0000256" key="1">
    <source>
        <dbReference type="ARBA" id="ARBA00004613"/>
    </source>
</evidence>
<feature type="domain" description="Granulins" evidence="6">
    <location>
        <begin position="527"/>
        <end position="540"/>
    </location>
</feature>
<dbReference type="AlphaFoldDB" id="A0A8T3CNK8"/>
<dbReference type="EMBL" id="JAERUA010000022">
    <property type="protein sequence ID" value="KAI1884128.1"/>
    <property type="molecule type" value="Genomic_DNA"/>
</dbReference>
<dbReference type="Gene3D" id="2.10.25.160">
    <property type="entry name" value="Granulin"/>
    <property type="match status" value="14"/>
</dbReference>
<dbReference type="PANTHER" id="PTHR12274:SF3">
    <property type="entry name" value="PROGRANULIN"/>
    <property type="match status" value="1"/>
</dbReference>
<proteinExistence type="inferred from homology"/>
<keyword evidence="5" id="KW-0732">Signal</keyword>
<dbReference type="SUPFAM" id="SSF57277">
    <property type="entry name" value="Granulin repeat"/>
    <property type="match status" value="13"/>
</dbReference>
<evidence type="ECO:0000256" key="5">
    <source>
        <dbReference type="SAM" id="SignalP"/>
    </source>
</evidence>
<keyword evidence="4" id="KW-1015">Disulfide bond</keyword>
<feature type="domain" description="Granulins" evidence="6">
    <location>
        <begin position="430"/>
        <end position="443"/>
    </location>
</feature>
<evidence type="ECO:0000313" key="7">
    <source>
        <dbReference type="EMBL" id="KAI1884128.1"/>
    </source>
</evidence>
<evidence type="ECO:0000256" key="2">
    <source>
        <dbReference type="ARBA" id="ARBA00010093"/>
    </source>
</evidence>
<comment type="similarity">
    <text evidence="2">Belongs to the granulin family.</text>
</comment>
<dbReference type="InterPro" id="IPR000118">
    <property type="entry name" value="Granulin"/>
</dbReference>
<dbReference type="GO" id="GO:0005576">
    <property type="term" value="C:extracellular region"/>
    <property type="evidence" value="ECO:0007669"/>
    <property type="project" value="UniProtKB-SubCell"/>
</dbReference>
<accession>A0A8T3CNK8</accession>
<evidence type="ECO:0000259" key="6">
    <source>
        <dbReference type="PROSITE" id="PS00799"/>
    </source>
</evidence>
<sequence length="1131" mass="120282">MQTEMWKSGLLSLALFALAGAITCPDGSTCDDDSTCCQMLSGKYGCCPEPRAVCCEDHEHCCPEGTTCDLAHSKCTNATHRVPIMKKVPAKPPAFPRSFPMVHASSGKVPQLLQVLPLGPGCLLLRREALLPDGHECSEDGHSCVKKKAEPLGAVVCPDGVSECPGGTTCCQLLDGSWGCCPMPKAVCCEDRAHCCPEGSYCDITHSKCRSETHGDTPMWEKFPARRRESWENQIATNIPCNDSVACSDGSTCCKKKDGDWTCCPLPEAVCCDDDIHCCPKDTTCDVAAGMCNGGKGALPWLEKMPALRRQSSKAGNVTCDSTQACPDGTTCCQKETGDWACCPLPEAVCCDDHIHCCPKDTTCDVAAGMCNGGKGALPWLEKMPALRRQSNKAGNVTCDSTHACPDGTTCCQKETGDWACCPLPEAVCCDDHIHCCPKDTTCDVAAGMCNGGKGTLPWLEKMPALRRQSNKAGNVTCDSTHACPDGTTCCQKETGDWACCPLPEAVCCDDHIHCCPKDTTCDAVCCDDHIHCCPKDTTCDVAAGMCNGGKGTLPWLEKMPALRRQSNKAGNVTCDSTHACPDGTTCCQKETGDWACCPLPEAVCCDDHIHCCPKDTTCDVAAGMCNGGKGALPWLEKMPALRRQSNKAGNVTCDSTHACPDGTTCCQKETGDWACCPLPEAVCCDDHIHCCPKDTTCDVAAGMCNGGKGALPWLEKMPALRWQSNKAGNVTCDSTHACPDGTTCCQKETGDWACCPLPEAVCCDDHIHCCPKDTTCDVAAGMCNGGKGALPWLEKMPALRRQLNKAGNVTCDSTHACPDGTTCCQKETGDWACCPLPEAVCCDDHIHCCPKDTTCDVAAGMCNGGKGALPWLEKMPALRHQHNNAGNVTCDSTHACPDGTTCCQKETGDWACCPLPEAVCCDDHIHCCPKDTTCDVAAGMCNGASGSLPWLEKVPAVSKVSARPDVRAAQLDKVQCNPQTSCPKDTTCCFMSRTNKWGCCPLPKAVCCVDGEHCCPSGYKCDGARNTCYKGRIAIPWYTKIEALTGPASPKDVPCDPKSSCATGSTCCPLPMGQWGCCPMEKAVCCSDMKHCCPAGYSCDPKTGSCSRSGALRWDGWGSLYRKRRPSLRL</sequence>
<organism evidence="7 8">
    <name type="scientific">Albula goreensis</name>
    <dbReference type="NCBI Taxonomy" id="1534307"/>
    <lineage>
        <taxon>Eukaryota</taxon>
        <taxon>Metazoa</taxon>
        <taxon>Chordata</taxon>
        <taxon>Craniata</taxon>
        <taxon>Vertebrata</taxon>
        <taxon>Euteleostomi</taxon>
        <taxon>Actinopterygii</taxon>
        <taxon>Neopterygii</taxon>
        <taxon>Teleostei</taxon>
        <taxon>Albuliformes</taxon>
        <taxon>Albulidae</taxon>
        <taxon>Albula</taxon>
    </lineage>
</organism>
<feature type="domain" description="Granulins" evidence="6">
    <location>
        <begin position="351"/>
        <end position="364"/>
    </location>
</feature>
<feature type="chain" id="PRO_5035934873" description="Granulins domain-containing protein" evidence="5">
    <location>
        <begin position="22"/>
        <end position="1131"/>
    </location>
</feature>
<dbReference type="InterPro" id="IPR039036">
    <property type="entry name" value="Granulin_fam"/>
</dbReference>
<evidence type="ECO:0000256" key="3">
    <source>
        <dbReference type="ARBA" id="ARBA00022525"/>
    </source>
</evidence>
<feature type="domain" description="Granulins" evidence="6">
    <location>
        <begin position="922"/>
        <end position="935"/>
    </location>
</feature>
<gene>
    <name evidence="7" type="ORF">AGOR_G00223260</name>
</gene>
<keyword evidence="8" id="KW-1185">Reference proteome</keyword>
<feature type="domain" description="Granulins" evidence="6">
    <location>
        <begin position="685"/>
        <end position="698"/>
    </location>
</feature>
<feature type="domain" description="Granulins" evidence="6">
    <location>
        <begin position="1009"/>
        <end position="1022"/>
    </location>
</feature>
<dbReference type="OrthoDB" id="5854875at2759"/>
<dbReference type="FunFam" id="2.10.25.160:FF:000001">
    <property type="entry name" value="Granulin precursor"/>
    <property type="match status" value="8"/>
</dbReference>
<feature type="domain" description="Granulins" evidence="6">
    <location>
        <begin position="843"/>
        <end position="856"/>
    </location>
</feature>
<evidence type="ECO:0000256" key="4">
    <source>
        <dbReference type="ARBA" id="ARBA00023157"/>
    </source>
</evidence>
<evidence type="ECO:0000313" key="8">
    <source>
        <dbReference type="Proteomes" id="UP000829720"/>
    </source>
</evidence>
<feature type="domain" description="Granulins" evidence="6">
    <location>
        <begin position="272"/>
        <end position="285"/>
    </location>
</feature>
<feature type="domain" description="Granulins" evidence="6">
    <location>
        <begin position="509"/>
        <end position="522"/>
    </location>
</feature>